<organism evidence="7 8">
    <name type="scientific">Aquabacterium soli</name>
    <dbReference type="NCBI Taxonomy" id="2493092"/>
    <lineage>
        <taxon>Bacteria</taxon>
        <taxon>Pseudomonadati</taxon>
        <taxon>Pseudomonadota</taxon>
        <taxon>Betaproteobacteria</taxon>
        <taxon>Burkholderiales</taxon>
        <taxon>Aquabacterium</taxon>
    </lineage>
</organism>
<dbReference type="PANTHER" id="PTHR46056:SF12">
    <property type="entry name" value="LONG-CHAIN-ALCOHOL OXIDASE"/>
    <property type="match status" value="1"/>
</dbReference>
<dbReference type="InterPro" id="IPR036188">
    <property type="entry name" value="FAD/NAD-bd_sf"/>
</dbReference>
<dbReference type="InterPro" id="IPR000172">
    <property type="entry name" value="GMC_OxRdtase_N"/>
</dbReference>
<evidence type="ECO:0000256" key="1">
    <source>
        <dbReference type="ARBA" id="ARBA00010790"/>
    </source>
</evidence>
<feature type="domain" description="Glucose-methanol-choline oxidoreductase C-terminal" evidence="6">
    <location>
        <begin position="488"/>
        <end position="551"/>
    </location>
</feature>
<keyword evidence="4" id="KW-0560">Oxidoreductase</keyword>
<evidence type="ECO:0000256" key="2">
    <source>
        <dbReference type="ARBA" id="ARBA00022630"/>
    </source>
</evidence>
<keyword evidence="3" id="KW-0274">FAD</keyword>
<dbReference type="SUPFAM" id="SSF51905">
    <property type="entry name" value="FAD/NAD(P)-binding domain"/>
    <property type="match status" value="1"/>
</dbReference>
<protein>
    <submittedName>
        <fullName evidence="7">GMC family oxidoreductase</fullName>
    </submittedName>
</protein>
<dbReference type="InterPro" id="IPR007867">
    <property type="entry name" value="GMC_OxRtase_C"/>
</dbReference>
<keyword evidence="8" id="KW-1185">Reference proteome</keyword>
<dbReference type="GO" id="GO:0050660">
    <property type="term" value="F:flavin adenine dinucleotide binding"/>
    <property type="evidence" value="ECO:0007669"/>
    <property type="project" value="InterPro"/>
</dbReference>
<sequence>MRDVIVIGAGGGGPVVAKELAARGLDVLLLEAGPRHGQPEKDWTHFEDDQNNLFKGALRWGPADRARTNWFRETPQRSYITQVAGVGGTTTHYFGNCPRSMPGAFNDYAGADREAYDTAHLFPFGYAEMKRYYRWVEKVLPVQTAAMGTKEQVFFRGCEGIGLPVQAGKDALRDAFRPQENCILQPQGNAGRTTETALLRYPLAQGCTFCGSCYQGCKEPIRAPVNLKAKRSTCSSYVPMALTADLWMPGGRAAQLVANAFVTRIRSATEAGQVVAKGVSWRDTVTGLSYSEDARVVVLSAGCVEDPRLWLNSGLPNPNGWVGRGLTDHALDWVIGLMPYDTNSSKGAASSARADFPGLGAVENVGLPPALQALTASFSDSGVRGAYTVGQGETGPWTGRAGRAMGHEMKEVLDNVNRVLNVLVLTDDDVESQNLVSLSNVFPADEHGRIPKVEIGKRQRSARTMANRRKLAERAAGILKAAGATKVIRMDFPPLMLHMQSSMRMGANAADSVLDADAEARWVKRLFVADNAALANSCGGMNPTLTTQALATRTAEKIFQRYFGGQAWVESETPLSSVDARVTQAVQQRGL</sequence>
<accession>A0A426VB15</accession>
<proteinExistence type="inferred from homology"/>
<dbReference type="Gene3D" id="3.50.50.60">
    <property type="entry name" value="FAD/NAD(P)-binding domain"/>
    <property type="match status" value="2"/>
</dbReference>
<evidence type="ECO:0000313" key="7">
    <source>
        <dbReference type="EMBL" id="RRS03908.1"/>
    </source>
</evidence>
<dbReference type="EMBL" id="RSED01000009">
    <property type="protein sequence ID" value="RRS03908.1"/>
    <property type="molecule type" value="Genomic_DNA"/>
</dbReference>
<comment type="similarity">
    <text evidence="1">Belongs to the GMC oxidoreductase family.</text>
</comment>
<comment type="caution">
    <text evidence="7">The sequence shown here is derived from an EMBL/GenBank/DDBJ whole genome shotgun (WGS) entry which is preliminary data.</text>
</comment>
<gene>
    <name evidence="7" type="ORF">EIP75_13225</name>
</gene>
<evidence type="ECO:0000313" key="8">
    <source>
        <dbReference type="Proteomes" id="UP000269265"/>
    </source>
</evidence>
<dbReference type="PANTHER" id="PTHR46056">
    <property type="entry name" value="LONG-CHAIN-ALCOHOL OXIDASE"/>
    <property type="match status" value="1"/>
</dbReference>
<dbReference type="AlphaFoldDB" id="A0A426VB15"/>
<evidence type="ECO:0000256" key="4">
    <source>
        <dbReference type="ARBA" id="ARBA00023002"/>
    </source>
</evidence>
<dbReference type="RefSeq" id="WP_125243748.1">
    <property type="nucleotide sequence ID" value="NZ_RSED01000009.1"/>
</dbReference>
<reference evidence="7 8" key="1">
    <citation type="submission" date="2018-12" db="EMBL/GenBank/DDBJ databases">
        <title>The whole draft genome of Aquabacterium sp. SJQ9.</title>
        <authorList>
            <person name="Sun L."/>
            <person name="Gao X."/>
            <person name="Chen W."/>
            <person name="Huang K."/>
        </authorList>
    </citation>
    <scope>NUCLEOTIDE SEQUENCE [LARGE SCALE GENOMIC DNA]</scope>
    <source>
        <strain evidence="7 8">SJQ9</strain>
    </source>
</reference>
<evidence type="ECO:0000256" key="3">
    <source>
        <dbReference type="ARBA" id="ARBA00022827"/>
    </source>
</evidence>
<feature type="domain" description="Glucose-methanol-choline oxidoreductase N-terminal" evidence="5">
    <location>
        <begin position="206"/>
        <end position="330"/>
    </location>
</feature>
<evidence type="ECO:0000259" key="5">
    <source>
        <dbReference type="Pfam" id="PF00732"/>
    </source>
</evidence>
<dbReference type="Pfam" id="PF05199">
    <property type="entry name" value="GMC_oxred_C"/>
    <property type="match status" value="1"/>
</dbReference>
<keyword evidence="2" id="KW-0285">Flavoprotein</keyword>
<evidence type="ECO:0000259" key="6">
    <source>
        <dbReference type="Pfam" id="PF05199"/>
    </source>
</evidence>
<dbReference type="GO" id="GO:0016614">
    <property type="term" value="F:oxidoreductase activity, acting on CH-OH group of donors"/>
    <property type="evidence" value="ECO:0007669"/>
    <property type="project" value="InterPro"/>
</dbReference>
<name>A0A426VB15_9BURK</name>
<dbReference type="OrthoDB" id="9787779at2"/>
<dbReference type="Pfam" id="PF00732">
    <property type="entry name" value="GMC_oxred_N"/>
    <property type="match status" value="1"/>
</dbReference>
<dbReference type="Proteomes" id="UP000269265">
    <property type="component" value="Unassembled WGS sequence"/>
</dbReference>